<dbReference type="GO" id="GO:0005737">
    <property type="term" value="C:cytoplasm"/>
    <property type="evidence" value="ECO:0007669"/>
    <property type="project" value="TreeGrafter"/>
</dbReference>
<protein>
    <submittedName>
        <fullName evidence="1">Histidine phosphatase superfamily</fullName>
    </submittedName>
</protein>
<dbReference type="PANTHER" id="PTHR48100">
    <property type="entry name" value="BROAD-SPECIFICITY PHOSPHATASE YOR283W-RELATED"/>
    <property type="match status" value="1"/>
</dbReference>
<gene>
    <name evidence="1" type="ORF">C8A03DRAFT_44949</name>
</gene>
<proteinExistence type="predicted"/>
<organism evidence="1 2">
    <name type="scientific">Achaetomium macrosporum</name>
    <dbReference type="NCBI Taxonomy" id="79813"/>
    <lineage>
        <taxon>Eukaryota</taxon>
        <taxon>Fungi</taxon>
        <taxon>Dikarya</taxon>
        <taxon>Ascomycota</taxon>
        <taxon>Pezizomycotina</taxon>
        <taxon>Sordariomycetes</taxon>
        <taxon>Sordariomycetidae</taxon>
        <taxon>Sordariales</taxon>
        <taxon>Chaetomiaceae</taxon>
        <taxon>Achaetomium</taxon>
    </lineage>
</organism>
<dbReference type="InterPro" id="IPR029033">
    <property type="entry name" value="His_PPase_superfam"/>
</dbReference>
<dbReference type="Pfam" id="PF00300">
    <property type="entry name" value="His_Phos_1"/>
    <property type="match status" value="1"/>
</dbReference>
<dbReference type="AlphaFoldDB" id="A0AAN7C826"/>
<dbReference type="EMBL" id="MU860152">
    <property type="protein sequence ID" value="KAK4237156.1"/>
    <property type="molecule type" value="Genomic_DNA"/>
</dbReference>
<keyword evidence="2" id="KW-1185">Reference proteome</keyword>
<name>A0AAN7C826_9PEZI</name>
<dbReference type="Proteomes" id="UP001303760">
    <property type="component" value="Unassembled WGS sequence"/>
</dbReference>
<dbReference type="PANTHER" id="PTHR48100:SF1">
    <property type="entry name" value="HISTIDINE PHOSPHATASE FAMILY PROTEIN-RELATED"/>
    <property type="match status" value="1"/>
</dbReference>
<dbReference type="SMART" id="SM00855">
    <property type="entry name" value="PGAM"/>
    <property type="match status" value="1"/>
</dbReference>
<dbReference type="InterPro" id="IPR013078">
    <property type="entry name" value="His_Pase_superF_clade-1"/>
</dbReference>
<dbReference type="InterPro" id="IPR050275">
    <property type="entry name" value="PGM_Phosphatase"/>
</dbReference>
<dbReference type="Gene3D" id="3.40.50.1240">
    <property type="entry name" value="Phosphoglycerate mutase-like"/>
    <property type="match status" value="1"/>
</dbReference>
<evidence type="ECO:0000313" key="1">
    <source>
        <dbReference type="EMBL" id="KAK4237156.1"/>
    </source>
</evidence>
<dbReference type="CDD" id="cd07067">
    <property type="entry name" value="HP_PGM_like"/>
    <property type="match status" value="1"/>
</dbReference>
<dbReference type="SUPFAM" id="SSF53254">
    <property type="entry name" value="Phosphoglycerate mutase-like"/>
    <property type="match status" value="1"/>
</dbReference>
<reference evidence="1" key="1">
    <citation type="journal article" date="2023" name="Mol. Phylogenet. Evol.">
        <title>Genome-scale phylogeny and comparative genomics of the fungal order Sordariales.</title>
        <authorList>
            <person name="Hensen N."/>
            <person name="Bonometti L."/>
            <person name="Westerberg I."/>
            <person name="Brannstrom I.O."/>
            <person name="Guillou S."/>
            <person name="Cros-Aarteil S."/>
            <person name="Calhoun S."/>
            <person name="Haridas S."/>
            <person name="Kuo A."/>
            <person name="Mondo S."/>
            <person name="Pangilinan J."/>
            <person name="Riley R."/>
            <person name="LaButti K."/>
            <person name="Andreopoulos B."/>
            <person name="Lipzen A."/>
            <person name="Chen C."/>
            <person name="Yan M."/>
            <person name="Daum C."/>
            <person name="Ng V."/>
            <person name="Clum A."/>
            <person name="Steindorff A."/>
            <person name="Ohm R.A."/>
            <person name="Martin F."/>
            <person name="Silar P."/>
            <person name="Natvig D.O."/>
            <person name="Lalanne C."/>
            <person name="Gautier V."/>
            <person name="Ament-Velasquez S.L."/>
            <person name="Kruys A."/>
            <person name="Hutchinson M.I."/>
            <person name="Powell A.J."/>
            <person name="Barry K."/>
            <person name="Miller A.N."/>
            <person name="Grigoriev I.V."/>
            <person name="Debuchy R."/>
            <person name="Gladieux P."/>
            <person name="Hiltunen Thoren M."/>
            <person name="Johannesson H."/>
        </authorList>
    </citation>
    <scope>NUCLEOTIDE SEQUENCE</scope>
    <source>
        <strain evidence="1">CBS 532.94</strain>
    </source>
</reference>
<evidence type="ECO:0000313" key="2">
    <source>
        <dbReference type="Proteomes" id="UP001303760"/>
    </source>
</evidence>
<comment type="caution">
    <text evidence="1">The sequence shown here is derived from an EMBL/GenBank/DDBJ whole genome shotgun (WGS) entry which is preliminary data.</text>
</comment>
<accession>A0AAN7C826</accession>
<sequence length="302" mass="33864">MAATTPKRRYTAVNGFFEQDYASKSLSSEEGTTTLPGLGLIDRAYDTDEAFDPRREKHAWERFAHYLDHLNSTGDGKAMYKLIYAARHGEGYHNVKEREVGTLAWESYWAKLDGDEKTTWADAHLTQRGIGQAQAMKAFWETGASTLGLPLPRRHYASPLARCLETCELAFAGLTLPSSGHEAEIPPFKPVVKELLRERLGVHTCDRRRTRTWIRENHPLFAIEDGFSEQDELWRPDVRETLLEHAARVEGFLDDLFVNDSETVISVTAHSGTILALYAATGHEEVKVAPGATVPVLIKAEI</sequence>
<reference evidence="1" key="2">
    <citation type="submission" date="2023-05" db="EMBL/GenBank/DDBJ databases">
        <authorList>
            <consortium name="Lawrence Berkeley National Laboratory"/>
            <person name="Steindorff A."/>
            <person name="Hensen N."/>
            <person name="Bonometti L."/>
            <person name="Westerberg I."/>
            <person name="Brannstrom I.O."/>
            <person name="Guillou S."/>
            <person name="Cros-Aarteil S."/>
            <person name="Calhoun S."/>
            <person name="Haridas S."/>
            <person name="Kuo A."/>
            <person name="Mondo S."/>
            <person name="Pangilinan J."/>
            <person name="Riley R."/>
            <person name="Labutti K."/>
            <person name="Andreopoulos B."/>
            <person name="Lipzen A."/>
            <person name="Chen C."/>
            <person name="Yanf M."/>
            <person name="Daum C."/>
            <person name="Ng V."/>
            <person name="Clum A."/>
            <person name="Ohm R."/>
            <person name="Martin F."/>
            <person name="Silar P."/>
            <person name="Natvig D."/>
            <person name="Lalanne C."/>
            <person name="Gautier V."/>
            <person name="Ament-Velasquez S.L."/>
            <person name="Kruys A."/>
            <person name="Hutchinson M.I."/>
            <person name="Powell A.J."/>
            <person name="Barry K."/>
            <person name="Miller A.N."/>
            <person name="Grigoriev I.V."/>
            <person name="Debuchy R."/>
            <person name="Gladieux P."/>
            <person name="Thoren M.H."/>
            <person name="Johannesson H."/>
        </authorList>
    </citation>
    <scope>NUCLEOTIDE SEQUENCE</scope>
    <source>
        <strain evidence="1">CBS 532.94</strain>
    </source>
</reference>
<dbReference type="GO" id="GO:0016791">
    <property type="term" value="F:phosphatase activity"/>
    <property type="evidence" value="ECO:0007669"/>
    <property type="project" value="TreeGrafter"/>
</dbReference>